<comment type="caution">
    <text evidence="6">The sequence shown here is derived from an EMBL/GenBank/DDBJ whole genome shotgun (WGS) entry which is preliminary data.</text>
</comment>
<dbReference type="InterPro" id="IPR000719">
    <property type="entry name" value="Prot_kinase_dom"/>
</dbReference>
<evidence type="ECO:0000256" key="3">
    <source>
        <dbReference type="ARBA" id="ARBA00022777"/>
    </source>
</evidence>
<evidence type="ECO:0000313" key="6">
    <source>
        <dbReference type="EMBL" id="KAF4631548.1"/>
    </source>
</evidence>
<name>A0A8H4RLZ7_9HELO</name>
<reference evidence="6 7" key="1">
    <citation type="submission" date="2020-03" db="EMBL/GenBank/DDBJ databases">
        <title>Draft Genome Sequence of Cudoniella acicularis.</title>
        <authorList>
            <person name="Buettner E."/>
            <person name="Kellner H."/>
        </authorList>
    </citation>
    <scope>NUCLEOTIDE SEQUENCE [LARGE SCALE GENOMIC DNA]</scope>
    <source>
        <strain evidence="6 7">DSM 108380</strain>
    </source>
</reference>
<dbReference type="PROSITE" id="PS50011">
    <property type="entry name" value="PROTEIN_KINASE_DOM"/>
    <property type="match status" value="1"/>
</dbReference>
<dbReference type="SUPFAM" id="SSF56112">
    <property type="entry name" value="Protein kinase-like (PK-like)"/>
    <property type="match status" value="1"/>
</dbReference>
<organism evidence="6 7">
    <name type="scientific">Cudoniella acicularis</name>
    <dbReference type="NCBI Taxonomy" id="354080"/>
    <lineage>
        <taxon>Eukaryota</taxon>
        <taxon>Fungi</taxon>
        <taxon>Dikarya</taxon>
        <taxon>Ascomycota</taxon>
        <taxon>Pezizomycotina</taxon>
        <taxon>Leotiomycetes</taxon>
        <taxon>Helotiales</taxon>
        <taxon>Tricladiaceae</taxon>
        <taxon>Cudoniella</taxon>
    </lineage>
</organism>
<accession>A0A8H4RLZ7</accession>
<dbReference type="PANTHER" id="PTHR44329:SF288">
    <property type="entry name" value="MITOGEN-ACTIVATED PROTEIN KINASE KINASE KINASE 20"/>
    <property type="match status" value="1"/>
</dbReference>
<dbReference type="OrthoDB" id="1668230at2759"/>
<evidence type="ECO:0000313" key="7">
    <source>
        <dbReference type="Proteomes" id="UP000566819"/>
    </source>
</evidence>
<keyword evidence="3" id="KW-0418">Kinase</keyword>
<dbReference type="Gene3D" id="1.10.510.10">
    <property type="entry name" value="Transferase(Phosphotransferase) domain 1"/>
    <property type="match status" value="1"/>
</dbReference>
<dbReference type="InterPro" id="IPR051681">
    <property type="entry name" value="Ser/Thr_Kinases-Pseudokinases"/>
</dbReference>
<dbReference type="InterPro" id="IPR011009">
    <property type="entry name" value="Kinase-like_dom_sf"/>
</dbReference>
<keyword evidence="7" id="KW-1185">Reference proteome</keyword>
<sequence length="312" mass="35517">MFLRDWISRQNPWSTLLRWYLTLYARVFSVIPWLWSNQQGAGPIDNFNEGESNVGESAFARETKRPIYDSVRQSKGELIGGGASGIIERLSTGEIVKSPWPGRRAEDCCRDMATEFQIYTRLGPHPRLVHIINWDPKECVLTMEYMDNGNLKDFILAKNDSISIPRRLQWAREAAEGLQILHAANVIHCDPGPKNFFLDNNLHLKIADFAGSSVDGYQPSACANQRFLPPDFDWRRQPLAQDDLFGLGSLIYFIMTGHYPFHELASDEVELNYKTHKFPEVKGIKCGDVITRCWNLQAGSAQDVLQSLQDIV</sequence>
<keyword evidence="1" id="KW-0808">Transferase</keyword>
<keyword evidence="2" id="KW-0547">Nucleotide-binding</keyword>
<evidence type="ECO:0000256" key="4">
    <source>
        <dbReference type="ARBA" id="ARBA00022840"/>
    </source>
</evidence>
<dbReference type="EMBL" id="JAAMPI010000433">
    <property type="protein sequence ID" value="KAF4631548.1"/>
    <property type="molecule type" value="Genomic_DNA"/>
</dbReference>
<gene>
    <name evidence="6" type="ORF">G7Y89_g6586</name>
</gene>
<dbReference type="GO" id="GO:0004674">
    <property type="term" value="F:protein serine/threonine kinase activity"/>
    <property type="evidence" value="ECO:0007669"/>
    <property type="project" value="TreeGrafter"/>
</dbReference>
<keyword evidence="4" id="KW-0067">ATP-binding</keyword>
<dbReference type="AlphaFoldDB" id="A0A8H4RLZ7"/>
<feature type="domain" description="Protein kinase" evidence="5">
    <location>
        <begin position="73"/>
        <end position="312"/>
    </location>
</feature>
<dbReference type="CDD" id="cd00180">
    <property type="entry name" value="PKc"/>
    <property type="match status" value="1"/>
</dbReference>
<protein>
    <recommendedName>
        <fullName evidence="5">Protein kinase domain-containing protein</fullName>
    </recommendedName>
</protein>
<dbReference type="GO" id="GO:0005524">
    <property type="term" value="F:ATP binding"/>
    <property type="evidence" value="ECO:0007669"/>
    <property type="project" value="UniProtKB-KW"/>
</dbReference>
<evidence type="ECO:0000256" key="2">
    <source>
        <dbReference type="ARBA" id="ARBA00022741"/>
    </source>
</evidence>
<evidence type="ECO:0000256" key="1">
    <source>
        <dbReference type="ARBA" id="ARBA00022679"/>
    </source>
</evidence>
<evidence type="ECO:0000259" key="5">
    <source>
        <dbReference type="PROSITE" id="PS50011"/>
    </source>
</evidence>
<dbReference type="Proteomes" id="UP000566819">
    <property type="component" value="Unassembled WGS sequence"/>
</dbReference>
<dbReference type="Pfam" id="PF00069">
    <property type="entry name" value="Pkinase"/>
    <property type="match status" value="1"/>
</dbReference>
<dbReference type="PANTHER" id="PTHR44329">
    <property type="entry name" value="SERINE/THREONINE-PROTEIN KINASE TNNI3K-RELATED"/>
    <property type="match status" value="1"/>
</dbReference>
<proteinExistence type="predicted"/>